<dbReference type="STRING" id="158441.A0A226E969"/>
<dbReference type="InterPro" id="IPR001128">
    <property type="entry name" value="Cyt_P450"/>
</dbReference>
<dbReference type="Pfam" id="PF00067">
    <property type="entry name" value="p450"/>
    <property type="match status" value="1"/>
</dbReference>
<dbReference type="OrthoDB" id="3934656at2759"/>
<reference evidence="7 8" key="1">
    <citation type="submission" date="2015-12" db="EMBL/GenBank/DDBJ databases">
        <title>The genome of Folsomia candida.</title>
        <authorList>
            <person name="Faddeeva A."/>
            <person name="Derks M.F."/>
            <person name="Anvar Y."/>
            <person name="Smit S."/>
            <person name="Van Straalen N."/>
            <person name="Roelofs D."/>
        </authorList>
    </citation>
    <scope>NUCLEOTIDE SEQUENCE [LARGE SCALE GENOMIC DNA]</scope>
    <source>
        <strain evidence="7 8">VU population</strain>
        <tissue evidence="7">Whole body</tissue>
    </source>
</reference>
<dbReference type="PRINTS" id="PR00463">
    <property type="entry name" value="EP450I"/>
</dbReference>
<comment type="similarity">
    <text evidence="1">Belongs to the cytochrome P450 family.</text>
</comment>
<keyword evidence="5" id="KW-0408">Iron</keyword>
<dbReference type="InterPro" id="IPR027417">
    <property type="entry name" value="P-loop_NTPase"/>
</dbReference>
<dbReference type="InterPro" id="IPR036396">
    <property type="entry name" value="Cyt_P450_sf"/>
</dbReference>
<evidence type="ECO:0000313" key="8">
    <source>
        <dbReference type="Proteomes" id="UP000198287"/>
    </source>
</evidence>
<dbReference type="InterPro" id="IPR011990">
    <property type="entry name" value="TPR-like_helical_dom_sf"/>
</dbReference>
<accession>A0A226E969</accession>
<dbReference type="Proteomes" id="UP000198287">
    <property type="component" value="Unassembled WGS sequence"/>
</dbReference>
<proteinExistence type="inferred from homology"/>
<keyword evidence="2" id="KW-0349">Heme</keyword>
<dbReference type="GO" id="GO:0020037">
    <property type="term" value="F:heme binding"/>
    <property type="evidence" value="ECO:0007669"/>
    <property type="project" value="InterPro"/>
</dbReference>
<dbReference type="Gene3D" id="1.25.40.10">
    <property type="entry name" value="Tetratricopeptide repeat domain"/>
    <property type="match status" value="2"/>
</dbReference>
<evidence type="ECO:0000256" key="3">
    <source>
        <dbReference type="ARBA" id="ARBA00022723"/>
    </source>
</evidence>
<evidence type="ECO:0000256" key="1">
    <source>
        <dbReference type="ARBA" id="ARBA00010617"/>
    </source>
</evidence>
<name>A0A226E969_FOLCA</name>
<evidence type="ECO:0000256" key="2">
    <source>
        <dbReference type="ARBA" id="ARBA00022617"/>
    </source>
</evidence>
<keyword evidence="4" id="KW-0560">Oxidoreductase</keyword>
<dbReference type="Gene3D" id="1.10.630.10">
    <property type="entry name" value="Cytochrome P450"/>
    <property type="match status" value="1"/>
</dbReference>
<dbReference type="InterPro" id="IPR002401">
    <property type="entry name" value="Cyt_P450_E_grp-I"/>
</dbReference>
<keyword evidence="3" id="KW-0479">Metal-binding</keyword>
<protein>
    <submittedName>
        <fullName evidence="7">Putative cytochrome P450 508A3</fullName>
    </submittedName>
</protein>
<dbReference type="Gene3D" id="3.40.50.300">
    <property type="entry name" value="P-loop containing nucleotide triphosphate hydrolases"/>
    <property type="match status" value="1"/>
</dbReference>
<evidence type="ECO:0000256" key="6">
    <source>
        <dbReference type="ARBA" id="ARBA00023033"/>
    </source>
</evidence>
<dbReference type="GO" id="GO:0004497">
    <property type="term" value="F:monooxygenase activity"/>
    <property type="evidence" value="ECO:0007669"/>
    <property type="project" value="UniProtKB-KW"/>
</dbReference>
<dbReference type="AlphaFoldDB" id="A0A226E969"/>
<evidence type="ECO:0000256" key="4">
    <source>
        <dbReference type="ARBA" id="ARBA00023002"/>
    </source>
</evidence>
<comment type="caution">
    <text evidence="7">The sequence shown here is derived from an EMBL/GenBank/DDBJ whole genome shotgun (WGS) entry which is preliminary data.</text>
</comment>
<evidence type="ECO:0000313" key="7">
    <source>
        <dbReference type="EMBL" id="OXA53614.1"/>
    </source>
</evidence>
<dbReference type="GO" id="GO:0016705">
    <property type="term" value="F:oxidoreductase activity, acting on paired donors, with incorporation or reduction of molecular oxygen"/>
    <property type="evidence" value="ECO:0007669"/>
    <property type="project" value="InterPro"/>
</dbReference>
<keyword evidence="8" id="KW-1185">Reference proteome</keyword>
<dbReference type="SUPFAM" id="SSF48264">
    <property type="entry name" value="Cytochrome P450"/>
    <property type="match status" value="1"/>
</dbReference>
<dbReference type="GO" id="GO:0005506">
    <property type="term" value="F:iron ion binding"/>
    <property type="evidence" value="ECO:0007669"/>
    <property type="project" value="InterPro"/>
</dbReference>
<sequence>MMTTLFAWLAGILAVATLLWTHSTRKYLTRWLWLNNSIKKACPPIHFALTELASKVGDVIGVNIYGRYTIVLSSFQVMKAILGNNRFAKDRQNHCHDNGITWGSGCHWKHLKSHVSQLIRKVLSNDDMIQNLVQNEITTIFKTNEMLLTLQDIDLYTSCHNILFGILFGPAVHESSEVQDIIRRHKLKTKPSCDPAEWYTCSSWLLFQGSTNTLDPSYSEDIKKIIQGRACLLRSAKNDMNPNNESGLVDLFIASWLDKDKSTNTIETAVDTLASIVSDMCASGTQPMAFAIQWMIYLLARNPKVQDKIYDEIMNEELSNSGANRFSVQFGQRGLVNMATVGNSEVEFKEVEVLEIMLGDEKLFEEKREFSLAIGIKKADVILKLHRLTNNQITMKNYYTEDLEKLRSGSESPSEMYAKLIKILENLKLLCSAKKVEKLSGRSEVEKEKSQIFHGVPPQDAGLVGRDAEHAELDNFRTKKPYKVVYISGLPGQGKTQFIIQYVTSIRDDFNICWLSAHNVTTLTHSLTKFASDELPLKTDTLDKLDKMTFPELMSTVLSGMNKLGQQWITVLDNVDTKFDEFVELVKNRANATDSFTLVTSRINNLLNMTPNIGHMILGGLKLEDAKTLITNQIDGATAEEANKLWEIVGGHPFSLQQCSSSIRQEKINYQCSVSDFLNELEHDISLGMSCKAFEYEMEIQEPTAIILGKTLAKLDPAALECLYVLSYMHSKNVPLDLASYIFHVVFNTEKAHHEISLRKLKEYNLVSVEDNTTRTHGLVQWAAKRALNSSDNVAKKSEIEQKLLNSIGSKEIGKVLNTQNAFHLVTIYDQIQLSTGSVVKVVCPDVNIVQSIFEKLRDVSALREAFDFINKALLKFRTALGADNKHTLQVEGLLYQAMIKLGRYDDAVAGLKSLYSKLIASQGLNHELTLYVGNDLARALHFSGHVDQAMVEGEKVFLARKELLGERHVDTLISWHNLAICMSDWKRGKKQFEEAGAIHEEIFKIRLMDLGENHQSTLNSRHQVAYCKLQHALQRVRKSEEEEELWVGEITEVKKELEKISEIRGSVLGEDNTETLRTQYWLCVAMINLNDSEERDKAVVILNKVLEKRIEVLREEHVEAIDTKKLVDKIEGEKRDGIDFGFEIYSRIPSPYLDITTQYFDTVGSTTTQPEDVRSL</sequence>
<dbReference type="PANTHER" id="PTHR24289">
    <property type="entry name" value="STEROID 17-ALPHA-HYDROXYLASE/17,20 LYASE"/>
    <property type="match status" value="1"/>
</dbReference>
<organism evidence="7 8">
    <name type="scientific">Folsomia candida</name>
    <name type="common">Springtail</name>
    <dbReference type="NCBI Taxonomy" id="158441"/>
    <lineage>
        <taxon>Eukaryota</taxon>
        <taxon>Metazoa</taxon>
        <taxon>Ecdysozoa</taxon>
        <taxon>Arthropoda</taxon>
        <taxon>Hexapoda</taxon>
        <taxon>Collembola</taxon>
        <taxon>Entomobryomorpha</taxon>
        <taxon>Isotomoidea</taxon>
        <taxon>Isotomidae</taxon>
        <taxon>Proisotominae</taxon>
        <taxon>Folsomia</taxon>
    </lineage>
</organism>
<dbReference type="SUPFAM" id="SSF48452">
    <property type="entry name" value="TPR-like"/>
    <property type="match status" value="1"/>
</dbReference>
<dbReference type="EMBL" id="LNIX01000005">
    <property type="protein sequence ID" value="OXA53614.1"/>
    <property type="molecule type" value="Genomic_DNA"/>
</dbReference>
<dbReference type="SUPFAM" id="SSF52540">
    <property type="entry name" value="P-loop containing nucleoside triphosphate hydrolases"/>
    <property type="match status" value="1"/>
</dbReference>
<dbReference type="PANTHER" id="PTHR24289:SF1">
    <property type="entry name" value="STEROID 17-ALPHA-HYDROXYLASE_17,20 LYASE"/>
    <property type="match status" value="1"/>
</dbReference>
<keyword evidence="6" id="KW-0503">Monooxygenase</keyword>
<evidence type="ECO:0000256" key="5">
    <source>
        <dbReference type="ARBA" id="ARBA00023004"/>
    </source>
</evidence>
<gene>
    <name evidence="7" type="ORF">Fcan01_10855</name>
</gene>